<evidence type="ECO:0000313" key="2">
    <source>
        <dbReference type="Proteomes" id="UP000036681"/>
    </source>
</evidence>
<evidence type="ECO:0000313" key="3">
    <source>
        <dbReference type="WBParaSite" id="ALUE_0000801501-mRNA-1"/>
    </source>
</evidence>
<keyword evidence="1" id="KW-0472">Membrane</keyword>
<proteinExistence type="predicted"/>
<dbReference type="Proteomes" id="UP000036681">
    <property type="component" value="Unplaced"/>
</dbReference>
<dbReference type="WBParaSite" id="ALUE_0000801501-mRNA-1">
    <property type="protein sequence ID" value="ALUE_0000801501-mRNA-1"/>
    <property type="gene ID" value="ALUE_0000801501"/>
</dbReference>
<keyword evidence="1" id="KW-0812">Transmembrane</keyword>
<name>A0A0M3HXG6_ASCLU</name>
<sequence>MSHRDKVVPTESVVICVILSNLHCWALITGYTRSLLFSKSFPLDVQQHPGTIFDSVVNLNMQLFAIEAHIYIRSVMNIRTSTTKTGGIFHTMRLRTMRCQNEVNDDNEGISYPAITL</sequence>
<feature type="transmembrane region" description="Helical" evidence="1">
    <location>
        <begin position="12"/>
        <end position="31"/>
    </location>
</feature>
<organism evidence="2 3">
    <name type="scientific">Ascaris lumbricoides</name>
    <name type="common">Giant roundworm</name>
    <dbReference type="NCBI Taxonomy" id="6252"/>
    <lineage>
        <taxon>Eukaryota</taxon>
        <taxon>Metazoa</taxon>
        <taxon>Ecdysozoa</taxon>
        <taxon>Nematoda</taxon>
        <taxon>Chromadorea</taxon>
        <taxon>Rhabditida</taxon>
        <taxon>Spirurina</taxon>
        <taxon>Ascaridomorpha</taxon>
        <taxon>Ascaridoidea</taxon>
        <taxon>Ascarididae</taxon>
        <taxon>Ascaris</taxon>
    </lineage>
</organism>
<keyword evidence="2" id="KW-1185">Reference proteome</keyword>
<protein>
    <submittedName>
        <fullName evidence="3">Secreted protein</fullName>
    </submittedName>
</protein>
<dbReference type="AlphaFoldDB" id="A0A0M3HXG6"/>
<evidence type="ECO:0000256" key="1">
    <source>
        <dbReference type="SAM" id="Phobius"/>
    </source>
</evidence>
<keyword evidence="1" id="KW-1133">Transmembrane helix</keyword>
<reference evidence="3" key="1">
    <citation type="submission" date="2017-02" db="UniProtKB">
        <authorList>
            <consortium name="WormBaseParasite"/>
        </authorList>
    </citation>
    <scope>IDENTIFICATION</scope>
</reference>
<accession>A0A0M3HXG6</accession>